<dbReference type="STRING" id="1202772.A0A1V9YYV4"/>
<dbReference type="EC" id="1.1.1.102" evidence="9"/>
<keyword evidence="11" id="KW-1185">Reference proteome</keyword>
<dbReference type="GO" id="GO:0047560">
    <property type="term" value="F:3-dehydrosphinganine reductase activity"/>
    <property type="evidence" value="ECO:0007669"/>
    <property type="project" value="UniProtKB-EC"/>
</dbReference>
<reference evidence="10 11" key="1">
    <citation type="journal article" date="2014" name="Genome Biol. Evol.">
        <title>The secreted proteins of Achlya hypogyna and Thraustotheca clavata identify the ancestral oomycete secretome and reveal gene acquisitions by horizontal gene transfer.</title>
        <authorList>
            <person name="Misner I."/>
            <person name="Blouin N."/>
            <person name="Leonard G."/>
            <person name="Richards T.A."/>
            <person name="Lane C.E."/>
        </authorList>
    </citation>
    <scope>NUCLEOTIDE SEQUENCE [LARGE SCALE GENOMIC DNA]</scope>
    <source>
        <strain evidence="10 11">ATCC 48635</strain>
    </source>
</reference>
<dbReference type="SUPFAM" id="SSF51735">
    <property type="entry name" value="NAD(P)-binding Rossmann-fold domains"/>
    <property type="match status" value="1"/>
</dbReference>
<evidence type="ECO:0000256" key="3">
    <source>
        <dbReference type="ARBA" id="ARBA00004991"/>
    </source>
</evidence>
<dbReference type="Proteomes" id="UP000243579">
    <property type="component" value="Unassembled WGS sequence"/>
</dbReference>
<evidence type="ECO:0000313" key="11">
    <source>
        <dbReference type="Proteomes" id="UP000243579"/>
    </source>
</evidence>
<dbReference type="EMBL" id="JNBR01000562">
    <property type="protein sequence ID" value="OQR90989.1"/>
    <property type="molecule type" value="Genomic_DNA"/>
</dbReference>
<keyword evidence="8" id="KW-0443">Lipid metabolism</keyword>
<evidence type="ECO:0000313" key="10">
    <source>
        <dbReference type="EMBL" id="OQR90989.1"/>
    </source>
</evidence>
<evidence type="ECO:0000256" key="5">
    <source>
        <dbReference type="ARBA" id="ARBA00022857"/>
    </source>
</evidence>
<organism evidence="10 11">
    <name type="scientific">Achlya hypogyna</name>
    <name type="common">Oomycete</name>
    <name type="synonym">Protoachlya hypogyna</name>
    <dbReference type="NCBI Taxonomy" id="1202772"/>
    <lineage>
        <taxon>Eukaryota</taxon>
        <taxon>Sar</taxon>
        <taxon>Stramenopiles</taxon>
        <taxon>Oomycota</taxon>
        <taxon>Saprolegniomycetes</taxon>
        <taxon>Saprolegniales</taxon>
        <taxon>Achlyaceae</taxon>
        <taxon>Achlya</taxon>
    </lineage>
</organism>
<dbReference type="GO" id="GO:0006666">
    <property type="term" value="P:3-keto-sphinganine metabolic process"/>
    <property type="evidence" value="ECO:0007669"/>
    <property type="project" value="InterPro"/>
</dbReference>
<evidence type="ECO:0000256" key="8">
    <source>
        <dbReference type="ARBA" id="ARBA00023098"/>
    </source>
</evidence>
<evidence type="ECO:0000256" key="4">
    <source>
        <dbReference type="ARBA" id="ARBA00022824"/>
    </source>
</evidence>
<accession>A0A1V9YYV4</accession>
<dbReference type="PANTHER" id="PTHR43550">
    <property type="entry name" value="3-KETODIHYDROSPHINGOSINE REDUCTASE"/>
    <property type="match status" value="1"/>
</dbReference>
<dbReference type="AlphaFoldDB" id="A0A1V9YYV4"/>
<dbReference type="OrthoDB" id="37659at2759"/>
<evidence type="ECO:0000256" key="7">
    <source>
        <dbReference type="ARBA" id="ARBA00023002"/>
    </source>
</evidence>
<keyword evidence="5" id="KW-0521">NADP</keyword>
<dbReference type="GO" id="GO:0005789">
    <property type="term" value="C:endoplasmic reticulum membrane"/>
    <property type="evidence" value="ECO:0007669"/>
    <property type="project" value="TreeGrafter"/>
</dbReference>
<evidence type="ECO:0000256" key="9">
    <source>
        <dbReference type="ARBA" id="ARBA00026112"/>
    </source>
</evidence>
<sequence length="333" mass="36202">MLDYCCWTTYIAGAFVALLGLSQVWSVATAPGFKVSGKHVFITGGSTGLGLATAKKYAQAGAKVTIIARSLDALQKAKDEIQARIPAVAAHPVFIQSCDVTNFEGVQKAVADANKFHDRVTDHVVCCAGTAMPGYFLEQDISIFRKEMDLNYFGVVHATKAALPAMVARNEGGTFVYVSSGCGLISFIGYSQYCPTKYAIRGFADALRNELKLYNMKVHIFYPGNIDSPGYVQENKAKPAECKEIEGSADLTKPEQVAQSMIDGVASGVYAITNDLGIWVLRIVSNGINPRKNTVLEMALLPLLTVVQFVYVMYMDRVVDTSRHTRAKKEKAA</sequence>
<dbReference type="PANTHER" id="PTHR43550:SF3">
    <property type="entry name" value="3-KETODIHYDROSPHINGOSINE REDUCTASE"/>
    <property type="match status" value="1"/>
</dbReference>
<protein>
    <recommendedName>
        <fullName evidence="9">3-dehydrosphinganine reductase</fullName>
        <ecNumber evidence="9">1.1.1.102</ecNumber>
    </recommendedName>
</protein>
<gene>
    <name evidence="10" type="ORF">ACHHYP_05075</name>
</gene>
<comment type="pathway">
    <text evidence="2">Lipid metabolism; sphingolipid metabolism.</text>
</comment>
<keyword evidence="6" id="KW-0746">Sphingolipid metabolism</keyword>
<evidence type="ECO:0000256" key="1">
    <source>
        <dbReference type="ARBA" id="ARBA00004240"/>
    </source>
</evidence>
<dbReference type="GO" id="GO:0030148">
    <property type="term" value="P:sphingolipid biosynthetic process"/>
    <property type="evidence" value="ECO:0007669"/>
    <property type="project" value="InterPro"/>
</dbReference>
<dbReference type="InterPro" id="IPR036291">
    <property type="entry name" value="NAD(P)-bd_dom_sf"/>
</dbReference>
<evidence type="ECO:0000256" key="6">
    <source>
        <dbReference type="ARBA" id="ARBA00022919"/>
    </source>
</evidence>
<comment type="pathway">
    <text evidence="3">Sphingolipid metabolism.</text>
</comment>
<dbReference type="CDD" id="cd08939">
    <property type="entry name" value="KDSR-like_SDR_c"/>
    <property type="match status" value="1"/>
</dbReference>
<dbReference type="InterPro" id="IPR045022">
    <property type="entry name" value="KDSR-like"/>
</dbReference>
<dbReference type="Gene3D" id="3.40.50.720">
    <property type="entry name" value="NAD(P)-binding Rossmann-like Domain"/>
    <property type="match status" value="1"/>
</dbReference>
<dbReference type="InterPro" id="IPR002347">
    <property type="entry name" value="SDR_fam"/>
</dbReference>
<proteinExistence type="predicted"/>
<comment type="caution">
    <text evidence="10">The sequence shown here is derived from an EMBL/GenBank/DDBJ whole genome shotgun (WGS) entry which is preliminary data.</text>
</comment>
<dbReference type="Pfam" id="PF00106">
    <property type="entry name" value="adh_short"/>
    <property type="match status" value="1"/>
</dbReference>
<name>A0A1V9YYV4_ACHHY</name>
<keyword evidence="7" id="KW-0560">Oxidoreductase</keyword>
<dbReference type="FunFam" id="3.40.50.720:FF:000468">
    <property type="entry name" value="Short-chain dehydrogenase, putative"/>
    <property type="match status" value="1"/>
</dbReference>
<dbReference type="PRINTS" id="PR00081">
    <property type="entry name" value="GDHRDH"/>
</dbReference>
<evidence type="ECO:0000256" key="2">
    <source>
        <dbReference type="ARBA" id="ARBA00004760"/>
    </source>
</evidence>
<comment type="subcellular location">
    <subcellularLocation>
        <location evidence="1">Endoplasmic reticulum</location>
    </subcellularLocation>
</comment>
<keyword evidence="4" id="KW-0256">Endoplasmic reticulum</keyword>